<dbReference type="PROSITE" id="PS51257">
    <property type="entry name" value="PROKAR_LIPOPROTEIN"/>
    <property type="match status" value="1"/>
</dbReference>
<keyword evidence="4" id="KW-1185">Reference proteome</keyword>
<dbReference type="Pfam" id="PF11172">
    <property type="entry name" value="DUF2959"/>
    <property type="match status" value="1"/>
</dbReference>
<feature type="chain" id="PRO_5041433303" evidence="2">
    <location>
        <begin position="23"/>
        <end position="217"/>
    </location>
</feature>
<dbReference type="SUPFAM" id="SSF111474">
    <property type="entry name" value="Coronavirus S2 glycoprotein"/>
    <property type="match status" value="1"/>
</dbReference>
<gene>
    <name evidence="3" type="ORF">GCM10007852_32860</name>
</gene>
<sequence length="217" mass="24453">MRKSTVIISFLLLALSGCTSTIQDTYFNMWEKLGVEKRDILVDRVEDAQETQQEAQQQFSSALEEFSALINFDGGELEDVYNNLNDQFEASKSTAEDVSNRIDKVESVAGSLFREWESELEQITNQNLRRDSQKKLSSTKRNYESLVRSMRKVEASMAPVLSALQDNVLYLKHNLNANAVGALKGELNTIQKDVKDLIAEMSAAIKQSDEFIATIKS</sequence>
<dbReference type="Gene3D" id="1.20.5.300">
    <property type="match status" value="1"/>
</dbReference>
<dbReference type="RefSeq" id="WP_284218795.1">
    <property type="nucleotide sequence ID" value="NZ_BSOT01000009.1"/>
</dbReference>
<organism evidence="3 4">
    <name type="scientific">Agaribacter marinus</name>
    <dbReference type="NCBI Taxonomy" id="1431249"/>
    <lineage>
        <taxon>Bacteria</taxon>
        <taxon>Pseudomonadati</taxon>
        <taxon>Pseudomonadota</taxon>
        <taxon>Gammaproteobacteria</taxon>
        <taxon>Alteromonadales</taxon>
        <taxon>Alteromonadaceae</taxon>
        <taxon>Agaribacter</taxon>
    </lineage>
</organism>
<evidence type="ECO:0000313" key="3">
    <source>
        <dbReference type="EMBL" id="GLR72378.1"/>
    </source>
</evidence>
<proteinExistence type="predicted"/>
<reference evidence="3" key="2">
    <citation type="submission" date="2023-01" db="EMBL/GenBank/DDBJ databases">
        <title>Draft genome sequence of Agaribacter marinus strain NBRC 110023.</title>
        <authorList>
            <person name="Sun Q."/>
            <person name="Mori K."/>
        </authorList>
    </citation>
    <scope>NUCLEOTIDE SEQUENCE</scope>
    <source>
        <strain evidence="3">NBRC 110023</strain>
    </source>
</reference>
<evidence type="ECO:0000256" key="1">
    <source>
        <dbReference type="SAM" id="Coils"/>
    </source>
</evidence>
<reference evidence="3" key="1">
    <citation type="journal article" date="2014" name="Int. J. Syst. Evol. Microbiol.">
        <title>Complete genome sequence of Corynebacterium casei LMG S-19264T (=DSM 44701T), isolated from a smear-ripened cheese.</title>
        <authorList>
            <consortium name="US DOE Joint Genome Institute (JGI-PGF)"/>
            <person name="Walter F."/>
            <person name="Albersmeier A."/>
            <person name="Kalinowski J."/>
            <person name="Ruckert C."/>
        </authorList>
    </citation>
    <scope>NUCLEOTIDE SEQUENCE</scope>
    <source>
        <strain evidence="3">NBRC 110023</strain>
    </source>
</reference>
<evidence type="ECO:0000313" key="4">
    <source>
        <dbReference type="Proteomes" id="UP001156601"/>
    </source>
</evidence>
<evidence type="ECO:0000256" key="2">
    <source>
        <dbReference type="SAM" id="SignalP"/>
    </source>
</evidence>
<dbReference type="Proteomes" id="UP001156601">
    <property type="component" value="Unassembled WGS sequence"/>
</dbReference>
<dbReference type="InterPro" id="IPR043473">
    <property type="entry name" value="S2_sf_CoV"/>
</dbReference>
<accession>A0AA37WJL4</accession>
<keyword evidence="2" id="KW-0732">Signal</keyword>
<protein>
    <submittedName>
        <fullName evidence="3">DUF2959 domain-containing protein</fullName>
    </submittedName>
</protein>
<comment type="caution">
    <text evidence="3">The sequence shown here is derived from an EMBL/GenBank/DDBJ whole genome shotgun (WGS) entry which is preliminary data.</text>
</comment>
<keyword evidence="1" id="KW-0175">Coiled coil</keyword>
<name>A0AA37WJL4_9ALTE</name>
<feature type="signal peptide" evidence="2">
    <location>
        <begin position="1"/>
        <end position="22"/>
    </location>
</feature>
<dbReference type="EMBL" id="BSOT01000009">
    <property type="protein sequence ID" value="GLR72378.1"/>
    <property type="molecule type" value="Genomic_DNA"/>
</dbReference>
<feature type="coiled-coil region" evidence="1">
    <location>
        <begin position="38"/>
        <end position="65"/>
    </location>
</feature>
<dbReference type="AlphaFoldDB" id="A0AA37WJL4"/>
<feature type="coiled-coil region" evidence="1">
    <location>
        <begin position="180"/>
        <end position="207"/>
    </location>
</feature>
<dbReference type="InterPro" id="IPR021342">
    <property type="entry name" value="DUF2959"/>
</dbReference>